<feature type="binding site" evidence="17">
    <location>
        <position position="307"/>
    </location>
    <ligand>
        <name>substrate</name>
    </ligand>
</feature>
<proteinExistence type="inferred from homology"/>
<comment type="cofactor">
    <cofactor evidence="3 18">
        <name>Mg(2+)</name>
        <dbReference type="ChEBI" id="CHEBI:18420"/>
    </cofactor>
</comment>
<dbReference type="GO" id="GO:0003700">
    <property type="term" value="F:DNA-binding transcription factor activity"/>
    <property type="evidence" value="ECO:0007669"/>
    <property type="project" value="InterPro"/>
</dbReference>
<dbReference type="InterPro" id="IPR046347">
    <property type="entry name" value="bZIP_sf"/>
</dbReference>
<dbReference type="InterPro" id="IPR036663">
    <property type="entry name" value="Fumarylacetoacetase_C_sf"/>
</dbReference>
<dbReference type="Pfam" id="PF09298">
    <property type="entry name" value="FAA_hydrolase_N"/>
    <property type="match status" value="1"/>
</dbReference>
<feature type="binding site" evidence="17">
    <location>
        <position position="419"/>
    </location>
    <ligand>
        <name>substrate</name>
    </ligand>
</feature>
<comment type="cofactor">
    <cofactor evidence="2 18">
        <name>Ca(2+)</name>
        <dbReference type="ChEBI" id="CHEBI:29108"/>
    </cofactor>
</comment>
<feature type="binding site" evidence="18">
    <location>
        <position position="305"/>
    </location>
    <ligand>
        <name>Ca(2+)</name>
        <dbReference type="ChEBI" id="CHEBI:29108"/>
    </ligand>
</feature>
<evidence type="ECO:0000256" key="10">
    <source>
        <dbReference type="ARBA" id="ARBA00022837"/>
    </source>
</evidence>
<keyword evidence="10 18" id="KW-0106">Calcium</keyword>
<feature type="binding site" evidence="18">
    <location>
        <position position="432"/>
    </location>
    <ligand>
        <name>Mg(2+)</name>
        <dbReference type="ChEBI" id="CHEBI:18420"/>
    </ligand>
</feature>
<evidence type="ECO:0000256" key="7">
    <source>
        <dbReference type="ARBA" id="ARBA00014741"/>
    </source>
</evidence>
<dbReference type="PROSITE" id="PS00036">
    <property type="entry name" value="BZIP_BASIC"/>
    <property type="match status" value="1"/>
</dbReference>
<dbReference type="EMBL" id="JANBPY010002194">
    <property type="protein sequence ID" value="KAJ1956092.1"/>
    <property type="molecule type" value="Genomic_DNA"/>
</dbReference>
<dbReference type="SUPFAM" id="SSF63433">
    <property type="entry name" value="Fumarylacetoacetate hydrolase, FAH, N-terminal domain"/>
    <property type="match status" value="1"/>
</dbReference>
<name>A0A9W8AR37_9FUNG</name>
<dbReference type="Gene3D" id="2.30.30.230">
    <property type="entry name" value="Fumarylacetoacetase, N-terminal domain"/>
    <property type="match status" value="1"/>
</dbReference>
<keyword evidence="12" id="KW-0828">Tyrosine catabolism</keyword>
<keyword evidence="8 18" id="KW-0479">Metal-binding</keyword>
<dbReference type="GO" id="GO:0006559">
    <property type="term" value="P:L-phenylalanine catabolic process"/>
    <property type="evidence" value="ECO:0007669"/>
    <property type="project" value="UniProtKB-KW"/>
</dbReference>
<keyword evidence="13" id="KW-0585">Phenylalanine catabolism</keyword>
<dbReference type="NCBIfam" id="TIGR01266">
    <property type="entry name" value="fum_ac_acetase"/>
    <property type="match status" value="1"/>
</dbReference>
<evidence type="ECO:0000256" key="6">
    <source>
        <dbReference type="ARBA" id="ARBA00012094"/>
    </source>
</evidence>
<dbReference type="SUPFAM" id="SSF57959">
    <property type="entry name" value="Leucine zipper domain"/>
    <property type="match status" value="1"/>
</dbReference>
<evidence type="ECO:0000256" key="18">
    <source>
        <dbReference type="PIRSR" id="PIRSR605959-3"/>
    </source>
</evidence>
<evidence type="ECO:0000256" key="17">
    <source>
        <dbReference type="PIRSR" id="PIRSR605959-2"/>
    </source>
</evidence>
<evidence type="ECO:0000259" key="19">
    <source>
        <dbReference type="PROSITE" id="PS50217"/>
    </source>
</evidence>
<evidence type="ECO:0000256" key="3">
    <source>
        <dbReference type="ARBA" id="ARBA00001946"/>
    </source>
</evidence>
<keyword evidence="21" id="KW-1185">Reference proteome</keyword>
<dbReference type="InterPro" id="IPR015377">
    <property type="entry name" value="Fumarylacetoacetase_N"/>
</dbReference>
<feature type="binding site" evidence="18">
    <location>
        <position position="412"/>
    </location>
    <ligand>
        <name>Mg(2+)</name>
        <dbReference type="ChEBI" id="CHEBI:18420"/>
    </ligand>
</feature>
<feature type="binding site" evidence="18">
    <location>
        <position position="412"/>
    </location>
    <ligand>
        <name>Ca(2+)</name>
        <dbReference type="ChEBI" id="CHEBI:29108"/>
    </ligand>
</feature>
<keyword evidence="9" id="KW-0378">Hydrolase</keyword>
<feature type="active site" description="Proton acceptor" evidence="16">
    <location>
        <position position="312"/>
    </location>
</feature>
<feature type="binding site" evidence="18">
    <location>
        <position position="378"/>
    </location>
    <ligand>
        <name>Ca(2+)</name>
        <dbReference type="ChEBI" id="CHEBI:29108"/>
    </ligand>
</feature>
<dbReference type="InterPro" id="IPR004827">
    <property type="entry name" value="bZIP"/>
</dbReference>
<dbReference type="SUPFAM" id="SSF56529">
    <property type="entry name" value="FAH"/>
    <property type="match status" value="1"/>
</dbReference>
<dbReference type="FunFam" id="3.90.850.10:FF:000004">
    <property type="entry name" value="Fumarylacetoacetase"/>
    <property type="match status" value="1"/>
</dbReference>
<feature type="binding site" evidence="18">
    <location>
        <position position="380"/>
    </location>
    <ligand>
        <name>Ca(2+)</name>
        <dbReference type="ChEBI" id="CHEBI:29108"/>
    </ligand>
</feature>
<comment type="catalytic activity">
    <reaction evidence="1">
        <text>4-fumarylacetoacetate + H2O = acetoacetate + fumarate + H(+)</text>
        <dbReference type="Rhea" id="RHEA:10244"/>
        <dbReference type="ChEBI" id="CHEBI:13705"/>
        <dbReference type="ChEBI" id="CHEBI:15377"/>
        <dbReference type="ChEBI" id="CHEBI:15378"/>
        <dbReference type="ChEBI" id="CHEBI:18034"/>
        <dbReference type="ChEBI" id="CHEBI:29806"/>
        <dbReference type="EC" id="3.7.1.2"/>
    </reaction>
</comment>
<evidence type="ECO:0000256" key="16">
    <source>
        <dbReference type="PIRSR" id="PIRSR605959-1"/>
    </source>
</evidence>
<evidence type="ECO:0000256" key="1">
    <source>
        <dbReference type="ARBA" id="ARBA00000353"/>
    </source>
</evidence>
<evidence type="ECO:0000256" key="2">
    <source>
        <dbReference type="ARBA" id="ARBA00001913"/>
    </source>
</evidence>
<dbReference type="InterPro" id="IPR036462">
    <property type="entry name" value="Fumarylacetoacetase_N_sf"/>
</dbReference>
<feature type="binding site" evidence="17">
    <location>
        <position position="529"/>
    </location>
    <ligand>
        <name>substrate</name>
    </ligand>
</feature>
<gene>
    <name evidence="20" type="ORF">IWQ62_005387</name>
</gene>
<dbReference type="PROSITE" id="PS50217">
    <property type="entry name" value="BZIP"/>
    <property type="match status" value="1"/>
</dbReference>
<dbReference type="Pfam" id="PF01557">
    <property type="entry name" value="FAA_hydrolase"/>
    <property type="match status" value="1"/>
</dbReference>
<dbReference type="GO" id="GO:0046872">
    <property type="term" value="F:metal ion binding"/>
    <property type="evidence" value="ECO:0007669"/>
    <property type="project" value="UniProtKB-KW"/>
</dbReference>
<reference evidence="20" key="1">
    <citation type="submission" date="2022-07" db="EMBL/GenBank/DDBJ databases">
        <title>Phylogenomic reconstructions and comparative analyses of Kickxellomycotina fungi.</title>
        <authorList>
            <person name="Reynolds N.K."/>
            <person name="Stajich J.E."/>
            <person name="Barry K."/>
            <person name="Grigoriev I.V."/>
            <person name="Crous P."/>
            <person name="Smith M.E."/>
        </authorList>
    </citation>
    <scope>NUCLEOTIDE SEQUENCE</scope>
    <source>
        <strain evidence="20">RSA 1196</strain>
    </source>
</reference>
<comment type="similarity">
    <text evidence="5">Belongs to the FAH family.</text>
</comment>
<evidence type="ECO:0000256" key="4">
    <source>
        <dbReference type="ARBA" id="ARBA00004782"/>
    </source>
</evidence>
<evidence type="ECO:0000256" key="5">
    <source>
        <dbReference type="ARBA" id="ARBA00010211"/>
    </source>
</evidence>
<feature type="binding site" evidence="17">
    <location>
        <position position="423"/>
    </location>
    <ligand>
        <name>substrate</name>
    </ligand>
</feature>
<feature type="binding site" evidence="17">
    <location>
        <position position="321"/>
    </location>
    <ligand>
        <name>substrate</name>
    </ligand>
</feature>
<dbReference type="GO" id="GO:0006572">
    <property type="term" value="P:L-tyrosine catabolic process"/>
    <property type="evidence" value="ECO:0007669"/>
    <property type="project" value="UniProtKB-KW"/>
</dbReference>
<dbReference type="GO" id="GO:0004334">
    <property type="term" value="F:fumarylacetoacetase activity"/>
    <property type="evidence" value="ECO:0007669"/>
    <property type="project" value="UniProtKB-EC"/>
</dbReference>
<dbReference type="PANTHER" id="PTHR43069">
    <property type="entry name" value="FUMARYLACETOACETASE"/>
    <property type="match status" value="1"/>
</dbReference>
<evidence type="ECO:0000256" key="8">
    <source>
        <dbReference type="ARBA" id="ARBA00022723"/>
    </source>
</evidence>
<dbReference type="Pfam" id="PF07716">
    <property type="entry name" value="bZIP_2"/>
    <property type="match status" value="1"/>
</dbReference>
<feature type="domain" description="BZIP" evidence="19">
    <location>
        <begin position="131"/>
        <end position="169"/>
    </location>
</feature>
<evidence type="ECO:0000256" key="11">
    <source>
        <dbReference type="ARBA" id="ARBA00022842"/>
    </source>
</evidence>
<dbReference type="PANTHER" id="PTHR43069:SF2">
    <property type="entry name" value="FUMARYLACETOACETASE"/>
    <property type="match status" value="1"/>
</dbReference>
<dbReference type="OrthoDB" id="9971669at2759"/>
<dbReference type="GO" id="GO:1902000">
    <property type="term" value="P:homogentisate catabolic process"/>
    <property type="evidence" value="ECO:0007669"/>
    <property type="project" value="TreeGrafter"/>
</dbReference>
<evidence type="ECO:0000256" key="14">
    <source>
        <dbReference type="ARBA" id="ARBA00030270"/>
    </source>
</evidence>
<accession>A0A9W8AR37</accession>
<sequence length="597" mass="65558">TSSPFGTFHCSGSISAPHTPRELYSGSTEYYTHAAGLVTPSLANFSGPASPEEAISLVDNETGANCSVINTDLVMGDNWTPRTSADAKLIGGSNQSCGAPEKSMEARQTLKPSTAEAKKFPNGNGTDKFNNIRLSRRRERNRVAARRSREKRSQFMMDLQSHNILLQQQLSFVMASFVPVPKDSHFPLQNLPYGIFSTAERPEPRVGVAIGEFILDLVVIAQVGLFDEYVPELQGQAHKVFAQDSLNAFMALGRPVWRATRGALQKMLAADCPILKGNDAVKEAALVPQAKARMYLPARIGDYTDFYASREHATNVGTMFRGKDNALMSNWLHLPVGYHGRASSVVVSGTPLHRPCGQRMVTKGEPPVFGPSTRLDFELEMAFLVGQSNPLGKPVPIDQAEDHIFGVVLMNDWSARDIQSWEYVPLGPFLGKNFGTTISPWVVTLDALEPFRVPLPAQDPHPLPYLSAQTDGNYDVQLEVQMKGQEQKEYHTITHSNLKYMYWSFKQQLAHHSVNGCNMNPGDLCGTGTISGPTEDSYGSLLELSWSGQKDISLGNDVKRKFIQDGDSVVLTGYCQADGYRVGFGSCEGTILPVHKD</sequence>
<dbReference type="Gene3D" id="3.90.850.10">
    <property type="entry name" value="Fumarylacetoacetase-like, C-terminal domain"/>
    <property type="match status" value="1"/>
</dbReference>
<evidence type="ECO:0000256" key="13">
    <source>
        <dbReference type="ARBA" id="ARBA00023232"/>
    </source>
</evidence>
<organism evidence="20 21">
    <name type="scientific">Dispira parvispora</name>
    <dbReference type="NCBI Taxonomy" id="1520584"/>
    <lineage>
        <taxon>Eukaryota</taxon>
        <taxon>Fungi</taxon>
        <taxon>Fungi incertae sedis</taxon>
        <taxon>Zoopagomycota</taxon>
        <taxon>Kickxellomycotina</taxon>
        <taxon>Dimargaritomycetes</taxon>
        <taxon>Dimargaritales</taxon>
        <taxon>Dimargaritaceae</taxon>
        <taxon>Dispira</taxon>
    </lineage>
</organism>
<feature type="binding site" evidence="18">
    <location>
        <position position="436"/>
    </location>
    <ligand>
        <name>Mg(2+)</name>
        <dbReference type="ChEBI" id="CHEBI:18420"/>
    </ligand>
</feature>
<dbReference type="Gene3D" id="1.20.5.170">
    <property type="match status" value="1"/>
</dbReference>
<dbReference type="Proteomes" id="UP001150925">
    <property type="component" value="Unassembled WGS sequence"/>
</dbReference>
<evidence type="ECO:0000256" key="15">
    <source>
        <dbReference type="ARBA" id="ARBA00031740"/>
    </source>
</evidence>
<evidence type="ECO:0000313" key="21">
    <source>
        <dbReference type="Proteomes" id="UP001150925"/>
    </source>
</evidence>
<dbReference type="AlphaFoldDB" id="A0A9W8AR37"/>
<comment type="pathway">
    <text evidence="4">Amino-acid degradation; L-phenylalanine degradation; acetoacetate and fumarate from L-phenylalanine: step 6/6.</text>
</comment>
<dbReference type="InterPro" id="IPR011234">
    <property type="entry name" value="Fumarylacetoacetase-like_C"/>
</dbReference>
<dbReference type="InterPro" id="IPR005959">
    <property type="entry name" value="Fumarylacetoacetase"/>
</dbReference>
<keyword evidence="11 18" id="KW-0460">Magnesium</keyword>
<protein>
    <recommendedName>
        <fullName evidence="7">Fumarylacetoacetase</fullName>
        <ecNumber evidence="6">3.7.1.2</ecNumber>
    </recommendedName>
    <alternativeName>
        <fullName evidence="14">Beta-diketonase</fullName>
    </alternativeName>
    <alternativeName>
        <fullName evidence="15">Fumarylacetoacetate hydrolase</fullName>
    </alternativeName>
</protein>
<dbReference type="FunFam" id="2.30.30.230:FF:000001">
    <property type="entry name" value="Fumarylacetoacetase"/>
    <property type="match status" value="1"/>
</dbReference>
<evidence type="ECO:0000256" key="12">
    <source>
        <dbReference type="ARBA" id="ARBA00022878"/>
    </source>
</evidence>
<evidence type="ECO:0000313" key="20">
    <source>
        <dbReference type="EMBL" id="KAJ1956092.1"/>
    </source>
</evidence>
<dbReference type="EC" id="3.7.1.2" evidence="6"/>
<feature type="non-terminal residue" evidence="20">
    <location>
        <position position="597"/>
    </location>
</feature>
<evidence type="ECO:0000256" key="9">
    <source>
        <dbReference type="ARBA" id="ARBA00022801"/>
    </source>
</evidence>
<comment type="caution">
    <text evidence="20">The sequence shown here is derived from an EMBL/GenBank/DDBJ whole genome shotgun (WGS) entry which is preliminary data.</text>
</comment>